<dbReference type="RefSeq" id="WP_058874432.1">
    <property type="nucleotide sequence ID" value="NZ_LQBK01000022.1"/>
</dbReference>
<evidence type="ECO:0008006" key="5">
    <source>
        <dbReference type="Google" id="ProtNLM"/>
    </source>
</evidence>
<feature type="transmembrane region" description="Helical" evidence="2">
    <location>
        <begin position="360"/>
        <end position="385"/>
    </location>
</feature>
<proteinExistence type="predicted"/>
<keyword evidence="2" id="KW-0472">Membrane</keyword>
<dbReference type="EMBL" id="LQBK01000022">
    <property type="protein sequence ID" value="KUG56684.1"/>
    <property type="molecule type" value="Genomic_DNA"/>
</dbReference>
<feature type="compositionally biased region" description="Basic and acidic residues" evidence="1">
    <location>
        <begin position="553"/>
        <end position="563"/>
    </location>
</feature>
<gene>
    <name evidence="3" type="ORF">AVL61_06420</name>
</gene>
<feature type="transmembrane region" description="Helical" evidence="2">
    <location>
        <begin position="311"/>
        <end position="340"/>
    </location>
</feature>
<dbReference type="OrthoDB" id="5514784at2"/>
<dbReference type="Proteomes" id="UP000053512">
    <property type="component" value="Unassembled WGS sequence"/>
</dbReference>
<comment type="caution">
    <text evidence="3">The sequence shown here is derived from an EMBL/GenBank/DDBJ whole genome shotgun (WGS) entry which is preliminary data.</text>
</comment>
<evidence type="ECO:0000313" key="4">
    <source>
        <dbReference type="Proteomes" id="UP000053512"/>
    </source>
</evidence>
<feature type="region of interest" description="Disordered" evidence="1">
    <location>
        <begin position="445"/>
        <end position="563"/>
    </location>
</feature>
<evidence type="ECO:0000256" key="1">
    <source>
        <dbReference type="SAM" id="MobiDB-lite"/>
    </source>
</evidence>
<feature type="transmembrane region" description="Helical" evidence="2">
    <location>
        <begin position="397"/>
        <end position="413"/>
    </location>
</feature>
<feature type="compositionally biased region" description="Low complexity" evidence="1">
    <location>
        <begin position="520"/>
        <end position="537"/>
    </location>
</feature>
<feature type="transmembrane region" description="Helical" evidence="2">
    <location>
        <begin position="419"/>
        <end position="437"/>
    </location>
</feature>
<keyword evidence="2" id="KW-1133">Transmembrane helix</keyword>
<accession>A0A0W8I9T7</accession>
<sequence>METLPVPRTSPVPFRRRLPTLLALLSLLAVALAGFLLAAPAGAAEIRGEENVVVPADEVVDDDLYVTGGDVVVDGTVRGDLLVAAGTVTVNGTVEGDLMAAAQTVVIEGTVGDDARVASQVLLLGEQARVADDLVTAGFSLETRPGAEIGGDVLLGAYQALLAGTVDGDVTAGAAALTLAGAIGGDVQADVGAADEAGAAWAPTTGVAVPRVDPGLTLTDAARLGGDLSYRSGTEAAIAPGAEIAGEVVYDPVVVEEEAVGPAGPLALLIDGLRLFVTLFLVGLLALRLMPRVTTGAAGTLRARPWVSLGWGALAVVGTAVAVLAVLAVAVLLAIALGWLTLAGLAAAVVAAGVVLDLVLVLGLVLALALLAPVVVAYTTGALLLRDRAPARFGKRVLALALGLLIYVLLRAVPFLGPVVALLVALFGVGALVVWAWDAARRGRARRSADRGRGHPGAPSGDPRYGGSWPAGSGPAGSGPVGSGQADSGPAGPGYGSPAGPPQMGPPPGQPIQRHAPRESPQGPGSPQGPRAQGSSPASPQGRPRPPWSGGDSGRELPPESPR</sequence>
<protein>
    <recommendedName>
        <fullName evidence="5">Polymer-forming cytoskeletal protein</fullName>
    </recommendedName>
</protein>
<dbReference type="AlphaFoldDB" id="A0A0W8I9T7"/>
<organism evidence="3 4">
    <name type="scientific">Kocuria rosea subsp. polaris</name>
    <dbReference type="NCBI Taxonomy" id="136273"/>
    <lineage>
        <taxon>Bacteria</taxon>
        <taxon>Bacillati</taxon>
        <taxon>Actinomycetota</taxon>
        <taxon>Actinomycetes</taxon>
        <taxon>Micrococcales</taxon>
        <taxon>Micrococcaceae</taxon>
        <taxon>Kocuria</taxon>
    </lineage>
</organism>
<feature type="compositionally biased region" description="Pro residues" evidence="1">
    <location>
        <begin position="499"/>
        <end position="510"/>
    </location>
</feature>
<name>A0A0W8I9T7_KOCRO</name>
<reference evidence="4" key="1">
    <citation type="submission" date="2015-12" db="EMBL/GenBank/DDBJ databases">
        <authorList>
            <person name="Nair G.R."/>
            <person name="Kaur G."/>
            <person name="Mayilraj S."/>
        </authorList>
    </citation>
    <scope>NUCLEOTIDE SEQUENCE [LARGE SCALE GENOMIC DNA]</scope>
    <source>
        <strain evidence="4">CD08_4</strain>
    </source>
</reference>
<feature type="transmembrane region" description="Helical" evidence="2">
    <location>
        <begin position="272"/>
        <end position="290"/>
    </location>
</feature>
<keyword evidence="2" id="KW-0812">Transmembrane</keyword>
<evidence type="ECO:0000256" key="2">
    <source>
        <dbReference type="SAM" id="Phobius"/>
    </source>
</evidence>
<evidence type="ECO:0000313" key="3">
    <source>
        <dbReference type="EMBL" id="KUG56684.1"/>
    </source>
</evidence>